<reference evidence="13" key="1">
    <citation type="submission" date="2022-11" db="UniProtKB">
        <authorList>
            <consortium name="WormBaseParasite"/>
        </authorList>
    </citation>
    <scope>IDENTIFICATION</scope>
</reference>
<comment type="function">
    <text evidence="9">Destroys radicals which are normally produced within the cells and which are toxic to biological systems.</text>
</comment>
<evidence type="ECO:0000259" key="11">
    <source>
        <dbReference type="Pfam" id="PF00080"/>
    </source>
</evidence>
<evidence type="ECO:0000256" key="4">
    <source>
        <dbReference type="ARBA" id="ARBA00022862"/>
    </source>
</evidence>
<feature type="chain" id="PRO_5038077153" description="Superoxide dismutase [Cu-Zn]" evidence="10">
    <location>
        <begin position="28"/>
        <end position="197"/>
    </location>
</feature>
<dbReference type="PROSITE" id="PS00087">
    <property type="entry name" value="SOD_CU_ZN_1"/>
    <property type="match status" value="1"/>
</dbReference>
<dbReference type="InterPro" id="IPR018152">
    <property type="entry name" value="SOD_Cu/Zn_BS"/>
</dbReference>
<feature type="domain" description="Superoxide dismutase copper/zinc binding" evidence="11">
    <location>
        <begin position="59"/>
        <end position="191"/>
    </location>
</feature>
<keyword evidence="2 9" id="KW-0479">Metal-binding</keyword>
<evidence type="ECO:0000256" key="1">
    <source>
        <dbReference type="ARBA" id="ARBA00010457"/>
    </source>
</evidence>
<keyword evidence="12" id="KW-1185">Reference proteome</keyword>
<evidence type="ECO:0000256" key="9">
    <source>
        <dbReference type="RuleBase" id="RU000393"/>
    </source>
</evidence>
<dbReference type="Gene3D" id="2.60.40.200">
    <property type="entry name" value="Superoxide dismutase, copper/zinc binding domain"/>
    <property type="match status" value="1"/>
</dbReference>
<evidence type="ECO:0000256" key="10">
    <source>
        <dbReference type="SAM" id="SignalP"/>
    </source>
</evidence>
<comment type="cofactor">
    <cofactor evidence="9">
        <name>Cu cation</name>
        <dbReference type="ChEBI" id="CHEBI:23378"/>
    </cofactor>
    <text evidence="9">Binds 1 copper ion per subunit.</text>
</comment>
<organism evidence="12 13">
    <name type="scientific">Globodera rostochiensis</name>
    <name type="common">Golden nematode worm</name>
    <name type="synonym">Heterodera rostochiensis</name>
    <dbReference type="NCBI Taxonomy" id="31243"/>
    <lineage>
        <taxon>Eukaryota</taxon>
        <taxon>Metazoa</taxon>
        <taxon>Ecdysozoa</taxon>
        <taxon>Nematoda</taxon>
        <taxon>Chromadorea</taxon>
        <taxon>Rhabditida</taxon>
        <taxon>Tylenchina</taxon>
        <taxon>Tylenchomorpha</taxon>
        <taxon>Tylenchoidea</taxon>
        <taxon>Heteroderidae</taxon>
        <taxon>Heteroderinae</taxon>
        <taxon>Globodera</taxon>
    </lineage>
</organism>
<evidence type="ECO:0000256" key="5">
    <source>
        <dbReference type="ARBA" id="ARBA00023002"/>
    </source>
</evidence>
<dbReference type="FunFam" id="2.60.40.200:FF:000003">
    <property type="entry name" value="Superoxide dismutase [Cu-Zn], chloroplastic"/>
    <property type="match status" value="1"/>
</dbReference>
<keyword evidence="6 9" id="KW-0186">Copper</keyword>
<sequence length="197" mass="20547">MSFSSLRCNFFLAFCFFLLQLASPVENGPNSTIKRVVLARVFIFRASESPDSMASQPIGVVDIAETVPGTVTLNGTINGLSAGDHGFHFHQFGDLSKACMGAGAHFNPHGKRHGAPNAAERHVGDLGNVVANADGVAVVDIRDHLVALNGVNSVVGRALVVHDKGDDLGLGGNEESAKTGNAGKRFGCGVVGILKEQ</sequence>
<dbReference type="WBParaSite" id="Gr19_v10_g17653.t1">
    <property type="protein sequence ID" value="Gr19_v10_g17653.t1"/>
    <property type="gene ID" value="Gr19_v10_g17653"/>
</dbReference>
<dbReference type="PRINTS" id="PR00068">
    <property type="entry name" value="CUZNDISMTASE"/>
</dbReference>
<feature type="signal peptide" evidence="10">
    <location>
        <begin position="1"/>
        <end position="27"/>
    </location>
</feature>
<dbReference type="Pfam" id="PF00080">
    <property type="entry name" value="Sod_Cu"/>
    <property type="match status" value="1"/>
</dbReference>
<comment type="similarity">
    <text evidence="1 9">Belongs to the Cu-Zn superoxide dismutase family.</text>
</comment>
<evidence type="ECO:0000256" key="8">
    <source>
        <dbReference type="ARBA" id="ARBA00049204"/>
    </source>
</evidence>
<name>A0A914HIE5_GLORO</name>
<comment type="catalytic activity">
    <reaction evidence="8 9">
        <text>2 superoxide + 2 H(+) = H2O2 + O2</text>
        <dbReference type="Rhea" id="RHEA:20696"/>
        <dbReference type="ChEBI" id="CHEBI:15378"/>
        <dbReference type="ChEBI" id="CHEBI:15379"/>
        <dbReference type="ChEBI" id="CHEBI:16240"/>
        <dbReference type="ChEBI" id="CHEBI:18421"/>
        <dbReference type="EC" id="1.15.1.1"/>
    </reaction>
</comment>
<proteinExistence type="inferred from homology"/>
<dbReference type="EC" id="1.15.1.1" evidence="9"/>
<dbReference type="Proteomes" id="UP000887572">
    <property type="component" value="Unplaced"/>
</dbReference>
<dbReference type="PANTHER" id="PTHR10003">
    <property type="entry name" value="SUPEROXIDE DISMUTASE CU-ZN -RELATED"/>
    <property type="match status" value="1"/>
</dbReference>
<dbReference type="InterPro" id="IPR001424">
    <property type="entry name" value="SOD_Cu_Zn_dom"/>
</dbReference>
<evidence type="ECO:0000256" key="7">
    <source>
        <dbReference type="ARBA" id="ARBA00023157"/>
    </source>
</evidence>
<keyword evidence="10" id="KW-0732">Signal</keyword>
<dbReference type="GO" id="GO:0005507">
    <property type="term" value="F:copper ion binding"/>
    <property type="evidence" value="ECO:0007669"/>
    <property type="project" value="InterPro"/>
</dbReference>
<dbReference type="AlphaFoldDB" id="A0A914HIE5"/>
<evidence type="ECO:0000256" key="2">
    <source>
        <dbReference type="ARBA" id="ARBA00022723"/>
    </source>
</evidence>
<comment type="cofactor">
    <cofactor evidence="9">
        <name>Zn(2+)</name>
        <dbReference type="ChEBI" id="CHEBI:29105"/>
    </cofactor>
    <text evidence="9">Binds 1 zinc ion per subunit.</text>
</comment>
<evidence type="ECO:0000256" key="6">
    <source>
        <dbReference type="ARBA" id="ARBA00023008"/>
    </source>
</evidence>
<dbReference type="InterPro" id="IPR024134">
    <property type="entry name" value="SOD_Cu/Zn_/chaperone"/>
</dbReference>
<dbReference type="CDD" id="cd00305">
    <property type="entry name" value="Cu-Zn_Superoxide_Dismutase"/>
    <property type="match status" value="1"/>
</dbReference>
<keyword evidence="5 9" id="KW-0560">Oxidoreductase</keyword>
<protein>
    <recommendedName>
        <fullName evidence="9">Superoxide dismutase [Cu-Zn]</fullName>
        <ecNumber evidence="9">1.15.1.1</ecNumber>
    </recommendedName>
</protein>
<accession>A0A914HIE5</accession>
<evidence type="ECO:0000256" key="3">
    <source>
        <dbReference type="ARBA" id="ARBA00022833"/>
    </source>
</evidence>
<dbReference type="SUPFAM" id="SSF49329">
    <property type="entry name" value="Cu,Zn superoxide dismutase-like"/>
    <property type="match status" value="1"/>
</dbReference>
<evidence type="ECO:0000313" key="13">
    <source>
        <dbReference type="WBParaSite" id="Gr19_v10_g17653.t1"/>
    </source>
</evidence>
<dbReference type="PROSITE" id="PS00332">
    <property type="entry name" value="SOD_CU_ZN_2"/>
    <property type="match status" value="1"/>
</dbReference>
<keyword evidence="4" id="KW-0049">Antioxidant</keyword>
<evidence type="ECO:0000313" key="12">
    <source>
        <dbReference type="Proteomes" id="UP000887572"/>
    </source>
</evidence>
<dbReference type="GO" id="GO:0004784">
    <property type="term" value="F:superoxide dismutase activity"/>
    <property type="evidence" value="ECO:0007669"/>
    <property type="project" value="UniProtKB-EC"/>
</dbReference>
<keyword evidence="7" id="KW-1015">Disulfide bond</keyword>
<keyword evidence="3 9" id="KW-0862">Zinc</keyword>
<dbReference type="InterPro" id="IPR036423">
    <property type="entry name" value="SOD-like_Cu/Zn_dom_sf"/>
</dbReference>